<accession>A0A8S5NTI1</accession>
<name>A0A8S5NTI1_9CAUD</name>
<reference evidence="2" key="1">
    <citation type="journal article" date="2021" name="Proc. Natl. Acad. Sci. U.S.A.">
        <title>A Catalog of Tens of Thousands of Viruses from Human Metagenomes Reveals Hidden Associations with Chronic Diseases.</title>
        <authorList>
            <person name="Tisza M.J."/>
            <person name="Buck C.B."/>
        </authorList>
    </citation>
    <scope>NUCLEOTIDE SEQUENCE</scope>
    <source>
        <strain evidence="2">CtIbU14</strain>
    </source>
</reference>
<dbReference type="EMBL" id="BK015243">
    <property type="protein sequence ID" value="DAD97512.1"/>
    <property type="molecule type" value="Genomic_DNA"/>
</dbReference>
<organism evidence="2">
    <name type="scientific">Caudovirales sp. ctIbU14</name>
    <dbReference type="NCBI Taxonomy" id="2825761"/>
    <lineage>
        <taxon>Viruses</taxon>
        <taxon>Duplodnaviria</taxon>
        <taxon>Heunggongvirae</taxon>
        <taxon>Uroviricota</taxon>
        <taxon>Caudoviricetes</taxon>
    </lineage>
</organism>
<protein>
    <submittedName>
        <fullName evidence="2">Uncharacterized protein</fullName>
    </submittedName>
</protein>
<proteinExistence type="predicted"/>
<sequence>MKKIKALGNIRVGNTLYQFGDEFVIEDDEAERLLDLEVAEFVSDEIKGEDNVVGILNTEENTTVGQTEEEIDERGKKAIEEDPEIQKNRRKNAKDKK</sequence>
<feature type="compositionally biased region" description="Basic residues" evidence="1">
    <location>
        <begin position="88"/>
        <end position="97"/>
    </location>
</feature>
<evidence type="ECO:0000256" key="1">
    <source>
        <dbReference type="SAM" id="MobiDB-lite"/>
    </source>
</evidence>
<feature type="compositionally biased region" description="Basic and acidic residues" evidence="1">
    <location>
        <begin position="73"/>
        <end position="87"/>
    </location>
</feature>
<feature type="region of interest" description="Disordered" evidence="1">
    <location>
        <begin position="62"/>
        <end position="97"/>
    </location>
</feature>
<evidence type="ECO:0000313" key="2">
    <source>
        <dbReference type="EMBL" id="DAD97512.1"/>
    </source>
</evidence>